<evidence type="ECO:0000313" key="2">
    <source>
        <dbReference type="Proteomes" id="UP000824037"/>
    </source>
</evidence>
<protein>
    <submittedName>
        <fullName evidence="1">Uncharacterized protein</fullName>
    </submittedName>
</protein>
<dbReference type="EMBL" id="DXBY01000073">
    <property type="protein sequence ID" value="HIZ35009.1"/>
    <property type="molecule type" value="Genomic_DNA"/>
</dbReference>
<organism evidence="1 2">
    <name type="scientific">Candidatus Ruania gallistercoris</name>
    <dbReference type="NCBI Taxonomy" id="2838746"/>
    <lineage>
        <taxon>Bacteria</taxon>
        <taxon>Bacillati</taxon>
        <taxon>Actinomycetota</taxon>
        <taxon>Actinomycetes</taxon>
        <taxon>Micrococcales</taxon>
        <taxon>Ruaniaceae</taxon>
        <taxon>Ruania</taxon>
    </lineage>
</organism>
<dbReference type="AlphaFoldDB" id="A0A9D2ECA3"/>
<dbReference type="Proteomes" id="UP000824037">
    <property type="component" value="Unassembled WGS sequence"/>
</dbReference>
<proteinExistence type="predicted"/>
<accession>A0A9D2ECA3</accession>
<name>A0A9D2ECA3_9MICO</name>
<sequence length="172" mass="18955">MSLRVLGDEILHLDQGTHMWIQITRFGIDAGQDDWSLLGALIASPGYAHDYASPFDPDEGAPPGGVHGRWRREAIHSGLFAPCPPQEALALLHTWADDQAWTEPRYRQPPRVRERLDSVLTVLQAGPVYRLNNPGADAEHEYGFVTGSLGFHELVVIDRASGCLHLVVASDD</sequence>
<evidence type="ECO:0000313" key="1">
    <source>
        <dbReference type="EMBL" id="HIZ35009.1"/>
    </source>
</evidence>
<reference evidence="1" key="1">
    <citation type="journal article" date="2021" name="PeerJ">
        <title>Extensive microbial diversity within the chicken gut microbiome revealed by metagenomics and culture.</title>
        <authorList>
            <person name="Gilroy R."/>
            <person name="Ravi A."/>
            <person name="Getino M."/>
            <person name="Pursley I."/>
            <person name="Horton D.L."/>
            <person name="Alikhan N.F."/>
            <person name="Baker D."/>
            <person name="Gharbi K."/>
            <person name="Hall N."/>
            <person name="Watson M."/>
            <person name="Adriaenssens E.M."/>
            <person name="Foster-Nyarko E."/>
            <person name="Jarju S."/>
            <person name="Secka A."/>
            <person name="Antonio M."/>
            <person name="Oren A."/>
            <person name="Chaudhuri R.R."/>
            <person name="La Ragione R."/>
            <person name="Hildebrand F."/>
            <person name="Pallen M.J."/>
        </authorList>
    </citation>
    <scope>NUCLEOTIDE SEQUENCE</scope>
    <source>
        <strain evidence="1">ChiGjej4B4-7305</strain>
    </source>
</reference>
<reference evidence="1" key="2">
    <citation type="submission" date="2021-04" db="EMBL/GenBank/DDBJ databases">
        <authorList>
            <person name="Gilroy R."/>
        </authorList>
    </citation>
    <scope>NUCLEOTIDE SEQUENCE</scope>
    <source>
        <strain evidence="1">ChiGjej4B4-7305</strain>
    </source>
</reference>
<gene>
    <name evidence="1" type="ORF">H9815_04460</name>
</gene>
<comment type="caution">
    <text evidence="1">The sequence shown here is derived from an EMBL/GenBank/DDBJ whole genome shotgun (WGS) entry which is preliminary data.</text>
</comment>